<dbReference type="EMBL" id="BTSY01000002">
    <property type="protein sequence ID" value="GMT12737.1"/>
    <property type="molecule type" value="Genomic_DNA"/>
</dbReference>
<organism evidence="1 2">
    <name type="scientific">Pristionchus fissidentatus</name>
    <dbReference type="NCBI Taxonomy" id="1538716"/>
    <lineage>
        <taxon>Eukaryota</taxon>
        <taxon>Metazoa</taxon>
        <taxon>Ecdysozoa</taxon>
        <taxon>Nematoda</taxon>
        <taxon>Chromadorea</taxon>
        <taxon>Rhabditida</taxon>
        <taxon>Rhabditina</taxon>
        <taxon>Diplogasteromorpha</taxon>
        <taxon>Diplogasteroidea</taxon>
        <taxon>Neodiplogasteridae</taxon>
        <taxon>Pristionchus</taxon>
    </lineage>
</organism>
<feature type="non-terminal residue" evidence="1">
    <location>
        <position position="109"/>
    </location>
</feature>
<evidence type="ECO:0000313" key="2">
    <source>
        <dbReference type="Proteomes" id="UP001432322"/>
    </source>
</evidence>
<reference evidence="1" key="1">
    <citation type="submission" date="2023-10" db="EMBL/GenBank/DDBJ databases">
        <title>Genome assembly of Pristionchus species.</title>
        <authorList>
            <person name="Yoshida K."/>
            <person name="Sommer R.J."/>
        </authorList>
    </citation>
    <scope>NUCLEOTIDE SEQUENCE</scope>
    <source>
        <strain evidence="1">RS5133</strain>
    </source>
</reference>
<dbReference type="Proteomes" id="UP001432322">
    <property type="component" value="Unassembled WGS sequence"/>
</dbReference>
<dbReference type="AlphaFoldDB" id="A0AAV5V1N5"/>
<keyword evidence="2" id="KW-1185">Reference proteome</keyword>
<proteinExistence type="predicted"/>
<protein>
    <submittedName>
        <fullName evidence="1">Uncharacterized protein</fullName>
    </submittedName>
</protein>
<feature type="non-terminal residue" evidence="1">
    <location>
        <position position="1"/>
    </location>
</feature>
<evidence type="ECO:0000313" key="1">
    <source>
        <dbReference type="EMBL" id="GMT12737.1"/>
    </source>
</evidence>
<comment type="caution">
    <text evidence="1">The sequence shown here is derived from an EMBL/GenBank/DDBJ whole genome shotgun (WGS) entry which is preliminary data.</text>
</comment>
<name>A0AAV5V1N5_9BILA</name>
<accession>A0AAV5V1N5</accession>
<sequence length="109" mass="11841">SPGLQVPWLVVLPSGFRWATVNRSVVKSASKRASRSPFPNDSEKIFDISALGSPLSEVIALRALFGRPSLIAKLVRLAVVCVLRSLLFAALIDCRISVSCWDRSDDCGI</sequence>
<gene>
    <name evidence="1" type="ORF">PFISCL1PPCAC_4034</name>
</gene>